<dbReference type="HOGENOM" id="CLU_639406_0_0_1"/>
<accession>S8DR43</accession>
<organism evidence="1 2">
    <name type="scientific">Fomitopsis schrenkii</name>
    <name type="common">Brown rot fungus</name>
    <dbReference type="NCBI Taxonomy" id="2126942"/>
    <lineage>
        <taxon>Eukaryota</taxon>
        <taxon>Fungi</taxon>
        <taxon>Dikarya</taxon>
        <taxon>Basidiomycota</taxon>
        <taxon>Agaricomycotina</taxon>
        <taxon>Agaricomycetes</taxon>
        <taxon>Polyporales</taxon>
        <taxon>Fomitopsis</taxon>
    </lineage>
</organism>
<protein>
    <recommendedName>
        <fullName evidence="3">F-box domain-containing protein</fullName>
    </recommendedName>
</protein>
<name>S8DR43_FOMSC</name>
<keyword evidence="2" id="KW-1185">Reference proteome</keyword>
<dbReference type="AlphaFoldDB" id="S8DR43"/>
<proteinExistence type="predicted"/>
<reference evidence="1 2" key="1">
    <citation type="journal article" date="2012" name="Science">
        <title>The Paleozoic origin of enzymatic lignin decomposition reconstructed from 31 fungal genomes.</title>
        <authorList>
            <person name="Floudas D."/>
            <person name="Binder M."/>
            <person name="Riley R."/>
            <person name="Barry K."/>
            <person name="Blanchette R.A."/>
            <person name="Henrissat B."/>
            <person name="Martinez A.T."/>
            <person name="Otillar R."/>
            <person name="Spatafora J.W."/>
            <person name="Yadav J.S."/>
            <person name="Aerts A."/>
            <person name="Benoit I."/>
            <person name="Boyd A."/>
            <person name="Carlson A."/>
            <person name="Copeland A."/>
            <person name="Coutinho P.M."/>
            <person name="de Vries R.P."/>
            <person name="Ferreira P."/>
            <person name="Findley K."/>
            <person name="Foster B."/>
            <person name="Gaskell J."/>
            <person name="Glotzer D."/>
            <person name="Gorecki P."/>
            <person name="Heitman J."/>
            <person name="Hesse C."/>
            <person name="Hori C."/>
            <person name="Igarashi K."/>
            <person name="Jurgens J.A."/>
            <person name="Kallen N."/>
            <person name="Kersten P."/>
            <person name="Kohler A."/>
            <person name="Kuees U."/>
            <person name="Kumar T.K.A."/>
            <person name="Kuo A."/>
            <person name="LaButti K."/>
            <person name="Larrondo L.F."/>
            <person name="Lindquist E."/>
            <person name="Ling A."/>
            <person name="Lombard V."/>
            <person name="Lucas S."/>
            <person name="Lundell T."/>
            <person name="Martin R."/>
            <person name="McLaughlin D.J."/>
            <person name="Morgenstern I."/>
            <person name="Morin E."/>
            <person name="Murat C."/>
            <person name="Nagy L.G."/>
            <person name="Nolan M."/>
            <person name="Ohm R.A."/>
            <person name="Patyshakuliyeva A."/>
            <person name="Rokas A."/>
            <person name="Ruiz-Duenas F.J."/>
            <person name="Sabat G."/>
            <person name="Salamov A."/>
            <person name="Samejima M."/>
            <person name="Schmutz J."/>
            <person name="Slot J.C."/>
            <person name="St John F."/>
            <person name="Stenlid J."/>
            <person name="Sun H."/>
            <person name="Sun S."/>
            <person name="Syed K."/>
            <person name="Tsang A."/>
            <person name="Wiebenga A."/>
            <person name="Young D."/>
            <person name="Pisabarro A."/>
            <person name="Eastwood D.C."/>
            <person name="Martin F."/>
            <person name="Cullen D."/>
            <person name="Grigoriev I.V."/>
            <person name="Hibbett D.S."/>
        </authorList>
    </citation>
    <scope>NUCLEOTIDE SEQUENCE</scope>
    <source>
        <strain evidence="2">FP-58527</strain>
    </source>
</reference>
<sequence length="429" mass="48091">MSQAENISGYGTAEDANGCYRNATAQTVMNAINLLEEALLQFGQNGSDLSKRDVNALEGRLIPLEPRVRWAHLSLQHYSRPVHRIPTEVLQRIFLFTSLERVKTPEKGFDHLYDSWSDAGYNPAAVAPLMLVCRRWNGCRVGVSGAMEHYRVHPPMEYTPKAKGRAMLAQRAGGWPIDRLRVTHERSSPPKLLDLEVFRTKTLRFHWRKPPSLAHFDTCLDFSLPWLERCILSTSSPSLPDEPFGSEVDIGGPQRANLQQLTLYNLPYGPYWRLDTLLGLHLHDFSLKVRSLALTPLLSLLPTRGPHSLLSSTSNLVDLVVSIDFKTSASAAHDMNGWPPMPDRARIRLPHLQRLVFHHTTRSTVAHYLELLELNARTSVRITMRKALIPDVGPTAQSFISQLPSGANATHLSVDRLGSIIFANDESAV</sequence>
<evidence type="ECO:0000313" key="2">
    <source>
        <dbReference type="Proteomes" id="UP000015241"/>
    </source>
</evidence>
<gene>
    <name evidence="1" type="ORF">FOMPIDRAFT_1053964</name>
</gene>
<evidence type="ECO:0000313" key="1">
    <source>
        <dbReference type="EMBL" id="EPS95711.1"/>
    </source>
</evidence>
<dbReference type="EMBL" id="KE504202">
    <property type="protein sequence ID" value="EPS95711.1"/>
    <property type="molecule type" value="Genomic_DNA"/>
</dbReference>
<dbReference type="OrthoDB" id="3365698at2759"/>
<dbReference type="Proteomes" id="UP000015241">
    <property type="component" value="Unassembled WGS sequence"/>
</dbReference>
<dbReference type="InParanoid" id="S8DR43"/>
<evidence type="ECO:0008006" key="3">
    <source>
        <dbReference type="Google" id="ProtNLM"/>
    </source>
</evidence>